<dbReference type="EMBL" id="CDMZ01000739">
    <property type="protein sequence ID" value="CEM20512.1"/>
    <property type="molecule type" value="Genomic_DNA"/>
</dbReference>
<feature type="transmembrane region" description="Helical" evidence="2">
    <location>
        <begin position="196"/>
        <end position="218"/>
    </location>
</feature>
<feature type="transmembrane region" description="Helical" evidence="2">
    <location>
        <begin position="151"/>
        <end position="176"/>
    </location>
</feature>
<feature type="region of interest" description="Disordered" evidence="1">
    <location>
        <begin position="258"/>
        <end position="380"/>
    </location>
</feature>
<feature type="transmembrane region" description="Helical" evidence="2">
    <location>
        <begin position="115"/>
        <end position="139"/>
    </location>
</feature>
<feature type="compositionally biased region" description="Basic and acidic residues" evidence="1">
    <location>
        <begin position="357"/>
        <end position="374"/>
    </location>
</feature>
<feature type="region of interest" description="Disordered" evidence="1">
    <location>
        <begin position="1"/>
        <end position="50"/>
    </location>
</feature>
<proteinExistence type="predicted"/>
<organism evidence="3">
    <name type="scientific">Chromera velia CCMP2878</name>
    <dbReference type="NCBI Taxonomy" id="1169474"/>
    <lineage>
        <taxon>Eukaryota</taxon>
        <taxon>Sar</taxon>
        <taxon>Alveolata</taxon>
        <taxon>Colpodellida</taxon>
        <taxon>Chromeraceae</taxon>
        <taxon>Chromera</taxon>
    </lineage>
</organism>
<name>A0A0G4FYQ1_9ALVE</name>
<evidence type="ECO:0000313" key="3">
    <source>
        <dbReference type="EMBL" id="CEM20512.1"/>
    </source>
</evidence>
<keyword evidence="2" id="KW-0472">Membrane</keyword>
<evidence type="ECO:0000256" key="2">
    <source>
        <dbReference type="SAM" id="Phobius"/>
    </source>
</evidence>
<gene>
    <name evidence="3" type="ORF">Cvel_3921</name>
</gene>
<feature type="compositionally biased region" description="Low complexity" evidence="1">
    <location>
        <begin position="39"/>
        <end position="50"/>
    </location>
</feature>
<keyword evidence="2" id="KW-0812">Transmembrane</keyword>
<reference evidence="3" key="1">
    <citation type="submission" date="2014-11" db="EMBL/GenBank/DDBJ databases">
        <authorList>
            <person name="Otto D Thomas"/>
            <person name="Naeem Raeece"/>
        </authorList>
    </citation>
    <scope>NUCLEOTIDE SEQUENCE</scope>
</reference>
<feature type="transmembrane region" description="Helical" evidence="2">
    <location>
        <begin position="75"/>
        <end position="95"/>
    </location>
</feature>
<keyword evidence="2" id="KW-1133">Transmembrane helix</keyword>
<sequence>MPRPGLPQPRYSPASPVEDGEEADLPTGDWRRTQTAGGPSVLPSPSSAQSTSRASIWKRCLPWTSVQSDAETMNLAARVIFCSVFTAVLVIPLVFSSIKQSNTDREANGQEKQKYAVASLVLNCLFVAIPICGLVGALWRRPWLLYFHSIGCFVFGALYGLLGFLWVLLLVSKLLLQSEHSPREFPMGGSRAESLFWIWGIFGAVCFFGIATFSCFLAQWSSRLSSKIVEEEKARWVGVHPNLTRMASEAARIGSSRELGVGGAGGERGRTYVPPAAPSLASGELSGLRERMVEGSEGGGEDEKGDLEGRGVKDGGACGDDDTVAPEFGQMRPVPAGVETRGSVTTMGSLVDSRGATLRDAEREGESRRKRSDDVPMVWV</sequence>
<protein>
    <submittedName>
        <fullName evidence="3">Uncharacterized protein</fullName>
    </submittedName>
</protein>
<accession>A0A0G4FYQ1</accession>
<dbReference type="VEuPathDB" id="CryptoDB:Cvel_3921"/>
<dbReference type="AlphaFoldDB" id="A0A0G4FYQ1"/>
<evidence type="ECO:0000256" key="1">
    <source>
        <dbReference type="SAM" id="MobiDB-lite"/>
    </source>
</evidence>